<name>A0A9W8B2Y9_9FUNG</name>
<dbReference type="Pfam" id="PF08045">
    <property type="entry name" value="CDC14"/>
    <property type="match status" value="1"/>
</dbReference>
<dbReference type="AlphaFoldDB" id="A0A9W8B2Y9"/>
<dbReference type="SUPFAM" id="SSF48371">
    <property type="entry name" value="ARM repeat"/>
    <property type="match status" value="1"/>
</dbReference>
<reference evidence="1" key="1">
    <citation type="submission" date="2022-07" db="EMBL/GenBank/DDBJ databases">
        <title>Phylogenomic reconstructions and comparative analyses of Kickxellomycotina fungi.</title>
        <authorList>
            <person name="Reynolds N.K."/>
            <person name="Stajich J.E."/>
            <person name="Barry K."/>
            <person name="Grigoriev I.V."/>
            <person name="Crous P."/>
            <person name="Smith M.E."/>
        </authorList>
    </citation>
    <scope>NUCLEOTIDE SEQUENCE</scope>
    <source>
        <strain evidence="1">RSA 567</strain>
    </source>
</reference>
<proteinExistence type="predicted"/>
<protein>
    <submittedName>
        <fullName evidence="1">Uncharacterized protein</fullName>
    </submittedName>
</protein>
<organism evidence="1 2">
    <name type="scientific">Dimargaris verticillata</name>
    <dbReference type="NCBI Taxonomy" id="2761393"/>
    <lineage>
        <taxon>Eukaryota</taxon>
        <taxon>Fungi</taxon>
        <taxon>Fungi incertae sedis</taxon>
        <taxon>Zoopagomycota</taxon>
        <taxon>Kickxellomycotina</taxon>
        <taxon>Dimargaritomycetes</taxon>
        <taxon>Dimargaritales</taxon>
        <taxon>Dimargaritaceae</taxon>
        <taxon>Dimargaris</taxon>
    </lineage>
</organism>
<evidence type="ECO:0000313" key="2">
    <source>
        <dbReference type="Proteomes" id="UP001151582"/>
    </source>
</evidence>
<keyword evidence="2" id="KW-1185">Reference proteome</keyword>
<accession>A0A9W8B2Y9</accession>
<dbReference type="InterPro" id="IPR012535">
    <property type="entry name" value="Cell_div_Cdc14"/>
</dbReference>
<dbReference type="InterPro" id="IPR016024">
    <property type="entry name" value="ARM-type_fold"/>
</dbReference>
<comment type="caution">
    <text evidence="1">The sequence shown here is derived from an EMBL/GenBank/DDBJ whole genome shotgun (WGS) entry which is preliminary data.</text>
</comment>
<dbReference type="EMBL" id="JANBQB010000153">
    <property type="protein sequence ID" value="KAJ1980787.1"/>
    <property type="molecule type" value="Genomic_DNA"/>
</dbReference>
<gene>
    <name evidence="1" type="ORF">H4R34_002332</name>
</gene>
<dbReference type="OrthoDB" id="2145100at2759"/>
<sequence>MTFTTVVKLLDQYDITELWPWLFVKAAVLPAEQTTLCLDQALEHCCALIGETSSGHSDGLTALDSWADLIQRTYRLLENRNALDTDDSVIRLLQIVEGACLAFPQLKILFTEPVRFQRVTLWITSSNEAIALQALQTLNSLVVGFPPNLRLFERDDVLFPLHRLLFSPRQRPSLRMKCIESLCLYLLPEPPSDPVLMTGTNLHPWVLKYHSAPTKLSPEKHAILAKVFGTRFVQKLSQSLVGGSALASE</sequence>
<dbReference type="Proteomes" id="UP001151582">
    <property type="component" value="Unassembled WGS sequence"/>
</dbReference>
<evidence type="ECO:0000313" key="1">
    <source>
        <dbReference type="EMBL" id="KAJ1980787.1"/>
    </source>
</evidence>